<dbReference type="Pfam" id="PF02195">
    <property type="entry name" value="ParB_N"/>
    <property type="match status" value="1"/>
</dbReference>
<dbReference type="SUPFAM" id="SSF110849">
    <property type="entry name" value="ParB/Sulfiredoxin"/>
    <property type="match status" value="1"/>
</dbReference>
<comment type="caution">
    <text evidence="2">The sequence shown here is derived from an EMBL/GenBank/DDBJ whole genome shotgun (WGS) entry which is preliminary data.</text>
</comment>
<evidence type="ECO:0000313" key="3">
    <source>
        <dbReference type="Proteomes" id="UP000248863"/>
    </source>
</evidence>
<sequence length="279" mass="30449">TITTIEIEKIDASGRLRPIRPDWVEAFAEQIAAGEELPPVEVVATGDGTYRLITGGHRFAAHKAAGRETIEAEVKDPERYADEAACRLREIKENFYRVGQTELDRCVAIATWKEIHEAANPVPKRGRKSAEEIAAESAGIFLQGFSTVAAEVLGISERSVQVAVKIATGIDKEVRAALALHPVADHQADLLLLAQQSEQRQQAIAALLMDADAGVDSVGEAIAAIDKTPKPARMAAWERLAGKFAKLKDKQQHAFFEAHYDTITVWLATRNQPKAQAAR</sequence>
<organism evidence="2 3">
    <name type="scientific">Rhodoplanes elegans</name>
    <dbReference type="NCBI Taxonomy" id="29408"/>
    <lineage>
        <taxon>Bacteria</taxon>
        <taxon>Pseudomonadati</taxon>
        <taxon>Pseudomonadota</taxon>
        <taxon>Alphaproteobacteria</taxon>
        <taxon>Hyphomicrobiales</taxon>
        <taxon>Nitrobacteraceae</taxon>
        <taxon>Rhodoplanes</taxon>
    </lineage>
</organism>
<keyword evidence="3" id="KW-1185">Reference proteome</keyword>
<name>A0A327K8I5_9BRAD</name>
<dbReference type="PANTHER" id="PTHR33375">
    <property type="entry name" value="CHROMOSOME-PARTITIONING PROTEIN PARB-RELATED"/>
    <property type="match status" value="1"/>
</dbReference>
<reference evidence="2 3" key="1">
    <citation type="submission" date="2017-07" db="EMBL/GenBank/DDBJ databases">
        <title>Draft Genome Sequences of Select Purple Nonsulfur Bacteria.</title>
        <authorList>
            <person name="Lasarre B."/>
            <person name="Mckinlay J.B."/>
        </authorList>
    </citation>
    <scope>NUCLEOTIDE SEQUENCE [LARGE SCALE GENOMIC DNA]</scope>
    <source>
        <strain evidence="2 3">DSM 11907</strain>
    </source>
</reference>
<gene>
    <name evidence="2" type="ORF">CH338_22135</name>
</gene>
<feature type="non-terminal residue" evidence="2">
    <location>
        <position position="1"/>
    </location>
</feature>
<dbReference type="InterPro" id="IPR050336">
    <property type="entry name" value="Chromosome_partition/occlusion"/>
</dbReference>
<dbReference type="AlphaFoldDB" id="A0A327K8I5"/>
<dbReference type="Proteomes" id="UP000248863">
    <property type="component" value="Unassembled WGS sequence"/>
</dbReference>
<dbReference type="SMART" id="SM00470">
    <property type="entry name" value="ParB"/>
    <property type="match status" value="1"/>
</dbReference>
<dbReference type="InterPro" id="IPR036086">
    <property type="entry name" value="ParB/Sulfiredoxin_sf"/>
</dbReference>
<dbReference type="InterPro" id="IPR003115">
    <property type="entry name" value="ParB_N"/>
</dbReference>
<accession>A0A327K8I5</accession>
<proteinExistence type="predicted"/>
<dbReference type="RefSeq" id="WP_170145986.1">
    <property type="nucleotide sequence ID" value="NZ_NPEU01000346.1"/>
</dbReference>
<dbReference type="Gene3D" id="3.90.1530.30">
    <property type="match status" value="1"/>
</dbReference>
<feature type="domain" description="ParB-like N-terminal" evidence="1">
    <location>
        <begin position="3"/>
        <end position="92"/>
    </location>
</feature>
<evidence type="ECO:0000259" key="1">
    <source>
        <dbReference type="SMART" id="SM00470"/>
    </source>
</evidence>
<dbReference type="GO" id="GO:0005694">
    <property type="term" value="C:chromosome"/>
    <property type="evidence" value="ECO:0007669"/>
    <property type="project" value="TreeGrafter"/>
</dbReference>
<dbReference type="EMBL" id="NPEU01000346">
    <property type="protein sequence ID" value="RAI33682.1"/>
    <property type="molecule type" value="Genomic_DNA"/>
</dbReference>
<protein>
    <recommendedName>
        <fullName evidence="1">ParB-like N-terminal domain-containing protein</fullName>
    </recommendedName>
</protein>
<evidence type="ECO:0000313" key="2">
    <source>
        <dbReference type="EMBL" id="RAI33682.1"/>
    </source>
</evidence>
<dbReference type="GO" id="GO:0007059">
    <property type="term" value="P:chromosome segregation"/>
    <property type="evidence" value="ECO:0007669"/>
    <property type="project" value="TreeGrafter"/>
</dbReference>
<dbReference type="PANTHER" id="PTHR33375:SF1">
    <property type="entry name" value="CHROMOSOME-PARTITIONING PROTEIN PARB-RELATED"/>
    <property type="match status" value="1"/>
</dbReference>